<proteinExistence type="predicted"/>
<accession>A0A316URP7</accession>
<feature type="non-terminal residue" evidence="2">
    <location>
        <position position="1"/>
    </location>
</feature>
<evidence type="ECO:0000256" key="1">
    <source>
        <dbReference type="SAM" id="Phobius"/>
    </source>
</evidence>
<dbReference type="STRING" id="1569628.A0A316URP7"/>
<keyword evidence="1" id="KW-0472">Membrane</keyword>
<dbReference type="OrthoDB" id="2552042at2759"/>
<protein>
    <recommendedName>
        <fullName evidence="4">MARVEL domain-containing protein</fullName>
    </recommendedName>
</protein>
<evidence type="ECO:0000313" key="2">
    <source>
        <dbReference type="EMBL" id="PWN27448.1"/>
    </source>
</evidence>
<organism evidence="2 3">
    <name type="scientific">Jaminaea rosea</name>
    <dbReference type="NCBI Taxonomy" id="1569628"/>
    <lineage>
        <taxon>Eukaryota</taxon>
        <taxon>Fungi</taxon>
        <taxon>Dikarya</taxon>
        <taxon>Basidiomycota</taxon>
        <taxon>Ustilaginomycotina</taxon>
        <taxon>Exobasidiomycetes</taxon>
        <taxon>Microstromatales</taxon>
        <taxon>Microstromatales incertae sedis</taxon>
        <taxon>Jaminaea</taxon>
    </lineage>
</organism>
<evidence type="ECO:0008006" key="4">
    <source>
        <dbReference type="Google" id="ProtNLM"/>
    </source>
</evidence>
<keyword evidence="3" id="KW-1185">Reference proteome</keyword>
<name>A0A316URP7_9BASI</name>
<keyword evidence="1" id="KW-0812">Transmembrane</keyword>
<feature type="transmembrane region" description="Helical" evidence="1">
    <location>
        <begin position="56"/>
        <end position="76"/>
    </location>
</feature>
<feature type="non-terminal residue" evidence="2">
    <location>
        <position position="187"/>
    </location>
</feature>
<dbReference type="RefSeq" id="XP_025362060.1">
    <property type="nucleotide sequence ID" value="XM_025503992.1"/>
</dbReference>
<feature type="transmembrane region" description="Helical" evidence="1">
    <location>
        <begin position="88"/>
        <end position="108"/>
    </location>
</feature>
<keyword evidence="1" id="KW-1133">Transmembrane helix</keyword>
<sequence length="187" mass="20138">RGRGFEFCCCAIPLINVGAYLVVIEVAVVSFIIGILALAPHAITAGEGVIPSWAKAIVAAIAFVNFAWQFVGLVAIKRETTGLYHAYVRITTLLTLAVIAVTVAFAVLSAVKHSDAHQTCINNYGALPSTTSSGFTNSDIQQNYGDQICNYFIWAQTGVMFGLIVLFGLIQLYMNFCSRSYGASQRS</sequence>
<dbReference type="GeneID" id="37025815"/>
<reference evidence="2 3" key="1">
    <citation type="journal article" date="2018" name="Mol. Biol. Evol.">
        <title>Broad Genomic Sampling Reveals a Smut Pathogenic Ancestry of the Fungal Clade Ustilaginomycotina.</title>
        <authorList>
            <person name="Kijpornyongpan T."/>
            <person name="Mondo S.J."/>
            <person name="Barry K."/>
            <person name="Sandor L."/>
            <person name="Lee J."/>
            <person name="Lipzen A."/>
            <person name="Pangilinan J."/>
            <person name="LaButti K."/>
            <person name="Hainaut M."/>
            <person name="Henrissat B."/>
            <person name="Grigoriev I.V."/>
            <person name="Spatafora J.W."/>
            <person name="Aime M.C."/>
        </authorList>
    </citation>
    <scope>NUCLEOTIDE SEQUENCE [LARGE SCALE GENOMIC DNA]</scope>
    <source>
        <strain evidence="2 3">MCA 5214</strain>
    </source>
</reference>
<feature type="transmembrane region" description="Helical" evidence="1">
    <location>
        <begin position="12"/>
        <end position="36"/>
    </location>
</feature>
<evidence type="ECO:0000313" key="3">
    <source>
        <dbReference type="Proteomes" id="UP000245884"/>
    </source>
</evidence>
<dbReference type="Proteomes" id="UP000245884">
    <property type="component" value="Unassembled WGS sequence"/>
</dbReference>
<gene>
    <name evidence="2" type="ORF">BDZ90DRAFT_207821</name>
</gene>
<dbReference type="EMBL" id="KZ819668">
    <property type="protein sequence ID" value="PWN27448.1"/>
    <property type="molecule type" value="Genomic_DNA"/>
</dbReference>
<dbReference type="AlphaFoldDB" id="A0A316URP7"/>
<feature type="transmembrane region" description="Helical" evidence="1">
    <location>
        <begin position="151"/>
        <end position="176"/>
    </location>
</feature>